<organism evidence="1 2">
    <name type="scientific">Vibrio palustris</name>
    <dbReference type="NCBI Taxonomy" id="1918946"/>
    <lineage>
        <taxon>Bacteria</taxon>
        <taxon>Pseudomonadati</taxon>
        <taxon>Pseudomonadota</taxon>
        <taxon>Gammaproteobacteria</taxon>
        <taxon>Vibrionales</taxon>
        <taxon>Vibrionaceae</taxon>
        <taxon>Vibrio</taxon>
    </lineage>
</organism>
<sequence length="192" mass="22205">MFNKMYVESSLNNDKYGFSEKLREYLNTGDVSKFLPDELSLEIEIILNDAYSLNDSEATKVAQNALFMIYQINLTNPLSLPAERQFNPVVCQIRSKIESSWLAFEFKSSPRMTFSEEYETFGDYLKSVWTSHIASHHPLFDFLEKSASKEQLGIFLKSDSALNLIFLIWLHILLLVQNKVLEVPLVKIYGMK</sequence>
<reference evidence="1 2" key="1">
    <citation type="submission" date="2017-02" db="EMBL/GenBank/DDBJ databases">
        <authorList>
            <person name="Peterson S.W."/>
        </authorList>
    </citation>
    <scope>NUCLEOTIDE SEQUENCE [LARGE SCALE GENOMIC DNA]</scope>
    <source>
        <strain evidence="1 2">CECT 9027</strain>
    </source>
</reference>
<accession>A0A1R4B593</accession>
<dbReference type="AlphaFoldDB" id="A0A1R4B593"/>
<evidence type="ECO:0000313" key="1">
    <source>
        <dbReference type="EMBL" id="SJL84098.1"/>
    </source>
</evidence>
<evidence type="ECO:0000313" key="2">
    <source>
        <dbReference type="Proteomes" id="UP000189475"/>
    </source>
</evidence>
<protein>
    <submittedName>
        <fullName evidence="1">Uncharacterized protein</fullName>
    </submittedName>
</protein>
<gene>
    <name evidence="1" type="ORF">VPAL9027_02079</name>
</gene>
<keyword evidence="2" id="KW-1185">Reference proteome</keyword>
<dbReference type="Proteomes" id="UP000189475">
    <property type="component" value="Unassembled WGS sequence"/>
</dbReference>
<name>A0A1R4B593_9VIBR</name>
<dbReference type="RefSeq" id="WP_205408802.1">
    <property type="nucleotide sequence ID" value="NZ_AP024888.1"/>
</dbReference>
<proteinExistence type="predicted"/>
<dbReference type="EMBL" id="FUFT01000005">
    <property type="protein sequence ID" value="SJL84098.1"/>
    <property type="molecule type" value="Genomic_DNA"/>
</dbReference>